<accession>A0A8T1A6J4</accession>
<evidence type="ECO:0000313" key="3">
    <source>
        <dbReference type="Proteomes" id="UP000774804"/>
    </source>
</evidence>
<comment type="caution">
    <text evidence="2">The sequence shown here is derived from an EMBL/GenBank/DDBJ whole genome shotgun (WGS) entry which is preliminary data.</text>
</comment>
<dbReference type="Gene3D" id="2.60.40.10">
    <property type="entry name" value="Immunoglobulins"/>
    <property type="match status" value="1"/>
</dbReference>
<dbReference type="InterPro" id="IPR036116">
    <property type="entry name" value="FN3_sf"/>
</dbReference>
<dbReference type="AlphaFoldDB" id="A0A8T1A6J4"/>
<feature type="domain" description="Fibronectin type-III" evidence="1">
    <location>
        <begin position="23"/>
        <end position="115"/>
    </location>
</feature>
<dbReference type="SUPFAM" id="SSF49265">
    <property type="entry name" value="Fibronectin type III"/>
    <property type="match status" value="1"/>
</dbReference>
<protein>
    <recommendedName>
        <fullName evidence="1">Fibronectin type-III domain-containing protein</fullName>
    </recommendedName>
</protein>
<dbReference type="EMBL" id="RCMI01004294">
    <property type="protein sequence ID" value="KAG2870400.1"/>
    <property type="molecule type" value="Genomic_DNA"/>
</dbReference>
<dbReference type="PROSITE" id="PS50853">
    <property type="entry name" value="FN3"/>
    <property type="match status" value="1"/>
</dbReference>
<gene>
    <name evidence="2" type="ORF">PC115_g25139</name>
</gene>
<evidence type="ECO:0000259" key="1">
    <source>
        <dbReference type="PROSITE" id="PS50853"/>
    </source>
</evidence>
<dbReference type="InterPro" id="IPR013783">
    <property type="entry name" value="Ig-like_fold"/>
</dbReference>
<dbReference type="Proteomes" id="UP000774804">
    <property type="component" value="Unassembled WGS sequence"/>
</dbReference>
<dbReference type="InterPro" id="IPR003961">
    <property type="entry name" value="FN3_dom"/>
</dbReference>
<reference evidence="2" key="1">
    <citation type="submission" date="2018-10" db="EMBL/GenBank/DDBJ databases">
        <title>Effector identification in a new, highly contiguous assembly of the strawberry crown rot pathogen Phytophthora cactorum.</title>
        <authorList>
            <person name="Armitage A.D."/>
            <person name="Nellist C.F."/>
            <person name="Bates H."/>
            <person name="Vickerstaff R.J."/>
            <person name="Harrison R.J."/>
        </authorList>
    </citation>
    <scope>NUCLEOTIDE SEQUENCE</scope>
    <source>
        <strain evidence="2">4032</strain>
    </source>
</reference>
<evidence type="ECO:0000313" key="2">
    <source>
        <dbReference type="EMBL" id="KAG2870400.1"/>
    </source>
</evidence>
<organism evidence="2 3">
    <name type="scientific">Phytophthora cactorum</name>
    <dbReference type="NCBI Taxonomy" id="29920"/>
    <lineage>
        <taxon>Eukaryota</taxon>
        <taxon>Sar</taxon>
        <taxon>Stramenopiles</taxon>
        <taxon>Oomycota</taxon>
        <taxon>Peronosporomycetes</taxon>
        <taxon>Peronosporales</taxon>
        <taxon>Peronosporaceae</taxon>
        <taxon>Phytophthora</taxon>
    </lineage>
</organism>
<name>A0A8T1A6J4_9STRA</name>
<sequence>MNLIFSGQTAHLNGLEITPVLVAPSNLKLDGLDLESDPITAALSWDAITDDVQYKVYRQSTGAAKAELLATTDTTTYIDNKVDLGMNYVYTVTAADRTGTESVASNALPVSTIDSSVDKAEIPSGLSLQSINKNDVSFSWTEAAGARAYQIYRAVKQDGHGVCECGWGIRAVGCT</sequence>
<proteinExistence type="predicted"/>